<evidence type="ECO:0000313" key="2">
    <source>
        <dbReference type="Proteomes" id="UP000270216"/>
    </source>
</evidence>
<organism evidence="1 2">
    <name type="scientific">Pandoraea apista</name>
    <dbReference type="NCBI Taxonomy" id="93218"/>
    <lineage>
        <taxon>Bacteria</taxon>
        <taxon>Pseudomonadati</taxon>
        <taxon>Pseudomonadota</taxon>
        <taxon>Betaproteobacteria</taxon>
        <taxon>Burkholderiales</taxon>
        <taxon>Burkholderiaceae</taxon>
        <taxon>Pandoraea</taxon>
    </lineage>
</organism>
<gene>
    <name evidence="1" type="ORF">EJE83_03035</name>
</gene>
<comment type="caution">
    <text evidence="1">The sequence shown here is derived from an EMBL/GenBank/DDBJ whole genome shotgun (WGS) entry which is preliminary data.</text>
</comment>
<reference evidence="1 2" key="1">
    <citation type="submission" date="2018-12" db="EMBL/GenBank/DDBJ databases">
        <title>Whole genome sequence of a Pandoraea apista isolate from a patient with cystic fibrosis.</title>
        <authorList>
            <person name="Kenna D.T."/>
            <person name="Turton J.F."/>
        </authorList>
    </citation>
    <scope>NUCLEOTIDE SEQUENCE [LARGE SCALE GENOMIC DNA]</scope>
    <source>
        <strain evidence="1 2">Pa13324</strain>
    </source>
</reference>
<evidence type="ECO:0000313" key="1">
    <source>
        <dbReference type="EMBL" id="RSK85706.1"/>
    </source>
</evidence>
<dbReference type="EMBL" id="RWHX01000003">
    <property type="protein sequence ID" value="RSK85706.1"/>
    <property type="molecule type" value="Genomic_DNA"/>
</dbReference>
<keyword evidence="2" id="KW-1185">Reference proteome</keyword>
<dbReference type="GeneID" id="47017145"/>
<dbReference type="RefSeq" id="WP_124988582.1">
    <property type="nucleotide sequence ID" value="NZ_CALMDT010000055.1"/>
</dbReference>
<sequence length="124" mass="13842">MLDKKALHQTSCGELWEELPFPHFAVEIEGRDRAETAPGSIACMDQLTVSRVVATLATCIEHKVRGARSKIDASAYYAVKPLSKSEQAFFRLLDSSLPGCVILAQVDLKRIVRTKKRKSRKNVN</sequence>
<dbReference type="Proteomes" id="UP000270216">
    <property type="component" value="Unassembled WGS sequence"/>
</dbReference>
<proteinExistence type="predicted"/>
<accession>A0ABX9ZUH6</accession>
<protein>
    <submittedName>
        <fullName evidence="1">Uncharacterized protein</fullName>
    </submittedName>
</protein>
<name>A0ABX9ZUH6_9BURK</name>